<organism evidence="1 2">
    <name type="scientific">Sphagnum jensenii</name>
    <dbReference type="NCBI Taxonomy" id="128206"/>
    <lineage>
        <taxon>Eukaryota</taxon>
        <taxon>Viridiplantae</taxon>
        <taxon>Streptophyta</taxon>
        <taxon>Embryophyta</taxon>
        <taxon>Bryophyta</taxon>
        <taxon>Sphagnophytina</taxon>
        <taxon>Sphagnopsida</taxon>
        <taxon>Sphagnales</taxon>
        <taxon>Sphagnaceae</taxon>
        <taxon>Sphagnum</taxon>
    </lineage>
</organism>
<dbReference type="PANTHER" id="PTHR23092">
    <property type="entry name" value="POLY(A) RNA POLYMERASE"/>
    <property type="match status" value="1"/>
</dbReference>
<evidence type="ECO:0000313" key="1">
    <source>
        <dbReference type="EMBL" id="CAK9270747.1"/>
    </source>
</evidence>
<evidence type="ECO:0000313" key="2">
    <source>
        <dbReference type="Proteomes" id="UP001497444"/>
    </source>
</evidence>
<dbReference type="Gene3D" id="1.10.1410.10">
    <property type="match status" value="1"/>
</dbReference>
<gene>
    <name evidence="1" type="ORF">CSSPJE1EN1_LOCUS16225</name>
</gene>
<dbReference type="InterPro" id="IPR045862">
    <property type="entry name" value="Trf4-like"/>
</dbReference>
<protein>
    <submittedName>
        <fullName evidence="1">Uncharacterized protein</fullName>
    </submittedName>
</protein>
<accession>A0ABP0WZI1</accession>
<dbReference type="EMBL" id="OZ020098">
    <property type="protein sequence ID" value="CAK9270747.1"/>
    <property type="molecule type" value="Genomic_DNA"/>
</dbReference>
<keyword evidence="2" id="KW-1185">Reference proteome</keyword>
<dbReference type="SUPFAM" id="SSF81631">
    <property type="entry name" value="PAP/OAS1 substrate-binding domain"/>
    <property type="match status" value="1"/>
</dbReference>
<dbReference type="PANTHER" id="PTHR23092:SF48">
    <property type="entry name" value="NUCLEOTIDYLTRANSFERASE FAMILY PROTEIN"/>
    <property type="match status" value="1"/>
</dbReference>
<reference evidence="1" key="1">
    <citation type="submission" date="2024-02" db="EMBL/GenBank/DDBJ databases">
        <authorList>
            <consortium name="ELIXIR-Norway"/>
            <consortium name="Elixir Norway"/>
        </authorList>
    </citation>
    <scope>NUCLEOTIDE SEQUENCE</scope>
</reference>
<sequence length="153" mass="16954">MTCDGAEEVVSQVKVPWGSESDRQSVRLDISFEAPANAGLRTAELSLRSLFMDFLHFFGCVIDPRHMCVHIRAGGIYVSCDRGFSIDPLYIEDPFDFENNVGSTCFRIQQIVKAFADAHASLEKELFEGSLDGTKAGENFTLLQRILPSMAGK</sequence>
<proteinExistence type="predicted"/>
<name>A0ABP0WZI1_9BRYO</name>
<dbReference type="Proteomes" id="UP001497444">
    <property type="component" value="Chromosome 3"/>
</dbReference>